<evidence type="ECO:0000256" key="7">
    <source>
        <dbReference type="ARBA" id="ARBA00022530"/>
    </source>
</evidence>
<feature type="binding site" evidence="14">
    <location>
        <begin position="36"/>
        <end position="37"/>
    </location>
    <ligand>
        <name>FAD</name>
        <dbReference type="ChEBI" id="CHEBI:57692"/>
    </ligand>
</feature>
<dbReference type="PROSITE" id="PS00624">
    <property type="entry name" value="GMC_OXRED_2"/>
    <property type="match status" value="1"/>
</dbReference>
<keyword evidence="16" id="KW-0732">Signal</keyword>
<dbReference type="Gene3D" id="4.10.450.10">
    <property type="entry name" value="Glucose Oxidase, domain 2"/>
    <property type="match status" value="1"/>
</dbReference>
<protein>
    <recommendedName>
        <fullName evidence="12">glucose oxidase</fullName>
        <ecNumber evidence="12">1.1.3.4</ecNumber>
    </recommendedName>
</protein>
<dbReference type="Proteomes" id="UP000325780">
    <property type="component" value="Unassembled WGS sequence"/>
</dbReference>
<dbReference type="EMBL" id="ML742324">
    <property type="protein sequence ID" value="KAE8145655.1"/>
    <property type="molecule type" value="Genomic_DNA"/>
</dbReference>
<feature type="domain" description="Glucose-methanol-choline oxidoreductase N-terminal" evidence="17">
    <location>
        <begin position="104"/>
        <end position="127"/>
    </location>
</feature>
<feature type="active site" description="Proton donor" evidence="13">
    <location>
        <position position="527"/>
    </location>
</feature>
<dbReference type="PANTHER" id="PTHR11552:SF201">
    <property type="entry name" value="GLUCOSE-METHANOL-CHOLINE OXIDOREDUCTASE N-TERMINAL DOMAIN-CONTAINING PROTEIN"/>
    <property type="match status" value="1"/>
</dbReference>
<comment type="similarity">
    <text evidence="4 15">Belongs to the GMC oxidoreductase family.</text>
</comment>
<dbReference type="SUPFAM" id="SSF51905">
    <property type="entry name" value="FAD/NAD(P)-binding domain"/>
    <property type="match status" value="1"/>
</dbReference>
<dbReference type="Pfam" id="PF05199">
    <property type="entry name" value="GMC_oxred_C"/>
    <property type="match status" value="1"/>
</dbReference>
<evidence type="ECO:0000256" key="6">
    <source>
        <dbReference type="ARBA" id="ARBA00022512"/>
    </source>
</evidence>
<dbReference type="InterPro" id="IPR027424">
    <property type="entry name" value="Glucose_Oxidase_domain_2"/>
</dbReference>
<evidence type="ECO:0000259" key="18">
    <source>
        <dbReference type="PROSITE" id="PS00624"/>
    </source>
</evidence>
<comment type="cofactor">
    <cofactor evidence="1 14">
        <name>FAD</name>
        <dbReference type="ChEBI" id="CHEBI:57692"/>
    </cofactor>
</comment>
<dbReference type="InterPro" id="IPR012132">
    <property type="entry name" value="GMC_OxRdtase"/>
</dbReference>
<evidence type="ECO:0000256" key="3">
    <source>
        <dbReference type="ARBA" id="ARBA00004498"/>
    </source>
</evidence>
<reference evidence="19 20" key="1">
    <citation type="submission" date="2019-04" db="EMBL/GenBank/DDBJ databases">
        <title>Friends and foes A comparative genomics study of 23 Aspergillus species from section Flavi.</title>
        <authorList>
            <consortium name="DOE Joint Genome Institute"/>
            <person name="Kjaerbolling I."/>
            <person name="Vesth T."/>
            <person name="Frisvad J.C."/>
            <person name="Nybo J.L."/>
            <person name="Theobald S."/>
            <person name="Kildgaard S."/>
            <person name="Isbrandt T."/>
            <person name="Kuo A."/>
            <person name="Sato A."/>
            <person name="Lyhne E.K."/>
            <person name="Kogle M.E."/>
            <person name="Wiebenga A."/>
            <person name="Kun R.S."/>
            <person name="Lubbers R.J."/>
            <person name="Makela M.R."/>
            <person name="Barry K."/>
            <person name="Chovatia M."/>
            <person name="Clum A."/>
            <person name="Daum C."/>
            <person name="Haridas S."/>
            <person name="He G."/>
            <person name="LaButti K."/>
            <person name="Lipzen A."/>
            <person name="Mondo S."/>
            <person name="Riley R."/>
            <person name="Salamov A."/>
            <person name="Simmons B.A."/>
            <person name="Magnuson J.K."/>
            <person name="Henrissat B."/>
            <person name="Mortensen U.H."/>
            <person name="Larsen T.O."/>
            <person name="Devries R.P."/>
            <person name="Grigoriev I.V."/>
            <person name="Machida M."/>
            <person name="Baker S.E."/>
            <person name="Andersen M.R."/>
        </authorList>
    </citation>
    <scope>NUCLEOTIDE SEQUENCE [LARGE SCALE GENOMIC DNA]</scope>
    <source>
        <strain evidence="19 20">IBT 18842</strain>
    </source>
</reference>
<feature type="active site" description="Proton acceptor" evidence="13">
    <location>
        <position position="570"/>
    </location>
</feature>
<feature type="chain" id="PRO_5025067682" description="glucose oxidase" evidence="16">
    <location>
        <begin position="17"/>
        <end position="593"/>
    </location>
</feature>
<organism evidence="19 20">
    <name type="scientific">Aspergillus avenaceus</name>
    <dbReference type="NCBI Taxonomy" id="36643"/>
    <lineage>
        <taxon>Eukaryota</taxon>
        <taxon>Fungi</taxon>
        <taxon>Dikarya</taxon>
        <taxon>Ascomycota</taxon>
        <taxon>Pezizomycotina</taxon>
        <taxon>Eurotiomycetes</taxon>
        <taxon>Eurotiomycetidae</taxon>
        <taxon>Eurotiales</taxon>
        <taxon>Aspergillaceae</taxon>
        <taxon>Aspergillus</taxon>
        <taxon>Aspergillus subgen. Circumdati</taxon>
    </lineage>
</organism>
<evidence type="ECO:0000256" key="11">
    <source>
        <dbReference type="ARBA" id="ARBA00049435"/>
    </source>
</evidence>
<gene>
    <name evidence="19" type="ORF">BDV25DRAFT_133591</name>
</gene>
<evidence type="ECO:0000256" key="2">
    <source>
        <dbReference type="ARBA" id="ARBA00004191"/>
    </source>
</evidence>
<evidence type="ECO:0000313" key="19">
    <source>
        <dbReference type="EMBL" id="KAE8145655.1"/>
    </source>
</evidence>
<evidence type="ECO:0000256" key="14">
    <source>
        <dbReference type="PIRSR" id="PIRSR000137-2"/>
    </source>
</evidence>
<dbReference type="GO" id="GO:0046562">
    <property type="term" value="F:beta-D-glucose oxidase activity"/>
    <property type="evidence" value="ECO:0007669"/>
    <property type="project" value="UniProtKB-EC"/>
</dbReference>
<accession>A0A5N6TGZ7</accession>
<dbReference type="OrthoDB" id="269227at2759"/>
<keyword evidence="10" id="KW-0560">Oxidoreductase</keyword>
<dbReference type="EC" id="1.1.3.4" evidence="12"/>
<evidence type="ECO:0000256" key="8">
    <source>
        <dbReference type="ARBA" id="ARBA00022630"/>
    </source>
</evidence>
<dbReference type="Gene3D" id="3.50.50.60">
    <property type="entry name" value="FAD/NAD(P)-binding domain"/>
    <property type="match status" value="1"/>
</dbReference>
<proteinExistence type="inferred from homology"/>
<keyword evidence="8 15" id="KW-0285">Flavoprotein</keyword>
<name>A0A5N6TGZ7_ASPAV</name>
<evidence type="ECO:0000256" key="5">
    <source>
        <dbReference type="ARBA" id="ARBA00011738"/>
    </source>
</evidence>
<evidence type="ECO:0000256" key="4">
    <source>
        <dbReference type="ARBA" id="ARBA00010790"/>
    </source>
</evidence>
<feature type="binding site" evidence="14">
    <location>
        <position position="110"/>
    </location>
    <ligand>
        <name>FAD</name>
        <dbReference type="ChEBI" id="CHEBI:57692"/>
    </ligand>
</feature>
<evidence type="ECO:0000256" key="10">
    <source>
        <dbReference type="ARBA" id="ARBA00023002"/>
    </source>
</evidence>
<feature type="signal peptide" evidence="16">
    <location>
        <begin position="1"/>
        <end position="16"/>
    </location>
</feature>
<sequence>MLVPIAVLGALSLAAASPTKQAANATYDYVVVGGGTSGLVVANRLSEDPSVSVLVIEAGGSVFDNPDVTTVNGYGLAFGTDIDWQFQSVNQTYAGGAQQVLRAGKAVGGTSTINGMAYTRAEDVQIDVWEKLGNDGWTWKDLLPYYTKSENLTAPTQAQLAAGASYNPDVNGEEGPLLVGFKKTLVSGNLTTALNRTFEAAGIPWNEDVNGGKMRGINIFPSTIDLDLNVREDAARAYYWPYTSRKNLQLLMNTTANRVFWKQGGSSDEAVAEGVEIASADGRVSRVHAKREVILSAGALVSPTILELSGVGNPSILQKFNITPRVDLPTVGENLQDQFNNGMAAQGYGTVTGASTVTYPSVTDVFGNETASIVSSLRSQLKEYAAATAKVSNGAMKQEDLERLFQVQFDLIVKDQVPIAEVLFNPSGGASVSSEFWGLLPFARGNIHISSNKPSAPAVINPNYFMFDWDTKSQVGIAKFIRKTIQSTPLKHLFEKESKPGLSEIPASASEEQWADWIKSTYRSNFHPVGTAAMMPRSMGGVVDSRLRVYGTSNVRVVDASVLPFQVCGHLVSTLYAVAERASDLIKADAKQA</sequence>
<keyword evidence="20" id="KW-1185">Reference proteome</keyword>
<dbReference type="InterPro" id="IPR000172">
    <property type="entry name" value="GMC_OxRdtase_N"/>
</dbReference>
<keyword evidence="7" id="KW-0964">Secreted</keyword>
<dbReference type="PROSITE" id="PS00623">
    <property type="entry name" value="GMC_OXRED_1"/>
    <property type="match status" value="1"/>
</dbReference>
<comment type="subunit">
    <text evidence="5">Homodimer.</text>
</comment>
<dbReference type="InterPro" id="IPR007867">
    <property type="entry name" value="GMC_OxRtase_C"/>
</dbReference>
<dbReference type="InterPro" id="IPR036188">
    <property type="entry name" value="FAD/NAD-bd_sf"/>
</dbReference>
<feature type="domain" description="Glucose-methanol-choline oxidoreductase N-terminal" evidence="18">
    <location>
        <begin position="298"/>
        <end position="312"/>
    </location>
</feature>
<evidence type="ECO:0000259" key="17">
    <source>
        <dbReference type="PROSITE" id="PS00623"/>
    </source>
</evidence>
<evidence type="ECO:0000256" key="1">
    <source>
        <dbReference type="ARBA" id="ARBA00001974"/>
    </source>
</evidence>
<keyword evidence="7" id="KW-0272">Extracellular matrix</keyword>
<dbReference type="PANTHER" id="PTHR11552">
    <property type="entry name" value="GLUCOSE-METHANOL-CHOLINE GMC OXIDOREDUCTASE"/>
    <property type="match status" value="1"/>
</dbReference>
<dbReference type="SUPFAM" id="SSF54373">
    <property type="entry name" value="FAD-linked reductases, C-terminal domain"/>
    <property type="match status" value="1"/>
</dbReference>
<evidence type="ECO:0000256" key="12">
    <source>
        <dbReference type="ARBA" id="ARBA00049722"/>
    </source>
</evidence>
<keyword evidence="9 14" id="KW-0274">FAD</keyword>
<dbReference type="Gene3D" id="3.30.560.10">
    <property type="entry name" value="Glucose Oxidase, domain 3"/>
    <property type="match status" value="1"/>
</dbReference>
<evidence type="ECO:0000256" key="9">
    <source>
        <dbReference type="ARBA" id="ARBA00022827"/>
    </source>
</evidence>
<evidence type="ECO:0000256" key="16">
    <source>
        <dbReference type="SAM" id="SignalP"/>
    </source>
</evidence>
<evidence type="ECO:0000313" key="20">
    <source>
        <dbReference type="Proteomes" id="UP000325780"/>
    </source>
</evidence>
<dbReference type="Pfam" id="PF00732">
    <property type="entry name" value="GMC_oxred_N"/>
    <property type="match status" value="1"/>
</dbReference>
<comment type="catalytic activity">
    <reaction evidence="11">
        <text>beta-D-glucose + O2 = D-glucono-1,5-lactone + H2O2</text>
        <dbReference type="Rhea" id="RHEA:11428"/>
        <dbReference type="ChEBI" id="CHEBI:15379"/>
        <dbReference type="ChEBI" id="CHEBI:15903"/>
        <dbReference type="ChEBI" id="CHEBI:16217"/>
        <dbReference type="ChEBI" id="CHEBI:16240"/>
        <dbReference type="EC" id="1.1.3.4"/>
    </reaction>
    <physiologicalReaction direction="left-to-right" evidence="11">
        <dbReference type="Rhea" id="RHEA:11429"/>
    </physiologicalReaction>
</comment>
<dbReference type="AlphaFoldDB" id="A0A5N6TGZ7"/>
<dbReference type="GO" id="GO:0050660">
    <property type="term" value="F:flavin adenine dinucleotide binding"/>
    <property type="evidence" value="ECO:0007669"/>
    <property type="project" value="InterPro"/>
</dbReference>
<keyword evidence="6" id="KW-0134">Cell wall</keyword>
<evidence type="ECO:0000256" key="13">
    <source>
        <dbReference type="PIRSR" id="PIRSR000137-1"/>
    </source>
</evidence>
<dbReference type="PIRSF" id="PIRSF000137">
    <property type="entry name" value="Alcohol_oxidase"/>
    <property type="match status" value="1"/>
</dbReference>
<comment type="subcellular location">
    <subcellularLocation>
        <location evidence="2">Secreted</location>
        <location evidence="2">Cell wall</location>
    </subcellularLocation>
    <subcellularLocation>
        <location evidence="3">Secreted</location>
        <location evidence="3">Extracellular space</location>
        <location evidence="3">Extracellular matrix</location>
    </subcellularLocation>
</comment>
<evidence type="ECO:0000256" key="15">
    <source>
        <dbReference type="RuleBase" id="RU003968"/>
    </source>
</evidence>